<dbReference type="PANTHER" id="PTHR39173:SF1">
    <property type="entry name" value="ACETYLTRANSFERASE"/>
    <property type="match status" value="1"/>
</dbReference>
<evidence type="ECO:0000313" key="2">
    <source>
        <dbReference type="EMBL" id="TBN58309.1"/>
    </source>
</evidence>
<dbReference type="CDD" id="cd04301">
    <property type="entry name" value="NAT_SF"/>
    <property type="match status" value="1"/>
</dbReference>
<dbReference type="PANTHER" id="PTHR39173">
    <property type="entry name" value="ACETYLTRANSFERASE"/>
    <property type="match status" value="1"/>
</dbReference>
<dbReference type="Gene3D" id="3.40.630.30">
    <property type="match status" value="1"/>
</dbReference>
<keyword evidence="3" id="KW-1185">Reference proteome</keyword>
<organism evidence="2 3">
    <name type="scientific">Glaciihabitans arcticus</name>
    <dbReference type="NCBI Taxonomy" id="2668039"/>
    <lineage>
        <taxon>Bacteria</taxon>
        <taxon>Bacillati</taxon>
        <taxon>Actinomycetota</taxon>
        <taxon>Actinomycetes</taxon>
        <taxon>Micrococcales</taxon>
        <taxon>Microbacteriaceae</taxon>
        <taxon>Glaciihabitans</taxon>
    </lineage>
</organism>
<evidence type="ECO:0000313" key="3">
    <source>
        <dbReference type="Proteomes" id="UP000294194"/>
    </source>
</evidence>
<evidence type="ECO:0000259" key="1">
    <source>
        <dbReference type="PROSITE" id="PS51186"/>
    </source>
</evidence>
<dbReference type="AlphaFoldDB" id="A0A4V2JF69"/>
<accession>A0A4V2JF69</accession>
<name>A0A4V2JF69_9MICO</name>
<protein>
    <submittedName>
        <fullName evidence="2">GNAT family N-acetyltransferase</fullName>
    </submittedName>
</protein>
<sequence>MLRLVEPTAELRAGWLEAHLEWGPGLHEDGFGIRPSDELASETGFSAWLERLEREGHPAITEGYQCHYRWIVDGDSVVGGIALRVGDDEYVRQSGHIGYGVRPSARGKGVASWALGEILRLARANGLERALLVCETDNEPSVATITRNGGVREDAPLRAMSRYWIDLREDAGRG</sequence>
<dbReference type="SUPFAM" id="SSF55729">
    <property type="entry name" value="Acyl-CoA N-acyltransferases (Nat)"/>
    <property type="match status" value="1"/>
</dbReference>
<keyword evidence="2" id="KW-0808">Transferase</keyword>
<proteinExistence type="predicted"/>
<dbReference type="RefSeq" id="WP_130982416.1">
    <property type="nucleotide sequence ID" value="NZ_SISG01000001.1"/>
</dbReference>
<gene>
    <name evidence="2" type="ORF">EYE40_13405</name>
</gene>
<dbReference type="EMBL" id="SISG01000001">
    <property type="protein sequence ID" value="TBN58309.1"/>
    <property type="molecule type" value="Genomic_DNA"/>
</dbReference>
<dbReference type="Pfam" id="PF00583">
    <property type="entry name" value="Acetyltransf_1"/>
    <property type="match status" value="1"/>
</dbReference>
<dbReference type="InterPro" id="IPR000182">
    <property type="entry name" value="GNAT_dom"/>
</dbReference>
<comment type="caution">
    <text evidence="2">The sequence shown here is derived from an EMBL/GenBank/DDBJ whole genome shotgun (WGS) entry which is preliminary data.</text>
</comment>
<dbReference type="InterPro" id="IPR016181">
    <property type="entry name" value="Acyl_CoA_acyltransferase"/>
</dbReference>
<dbReference type="PROSITE" id="PS51186">
    <property type="entry name" value="GNAT"/>
    <property type="match status" value="1"/>
</dbReference>
<reference evidence="3" key="1">
    <citation type="submission" date="2019-02" db="EMBL/GenBank/DDBJ databases">
        <title>Glaciihabitans arcticus sp. nov., a psychrotolerant bacterium isolated from polar soil.</title>
        <authorList>
            <person name="Dahal R.H."/>
        </authorList>
    </citation>
    <scope>NUCLEOTIDE SEQUENCE [LARGE SCALE GENOMIC DNA]</scope>
    <source>
        <strain evidence="3">RP-3-7</strain>
    </source>
</reference>
<dbReference type="Proteomes" id="UP000294194">
    <property type="component" value="Unassembled WGS sequence"/>
</dbReference>
<dbReference type="GO" id="GO:0016747">
    <property type="term" value="F:acyltransferase activity, transferring groups other than amino-acyl groups"/>
    <property type="evidence" value="ECO:0007669"/>
    <property type="project" value="InterPro"/>
</dbReference>
<feature type="domain" description="N-acetyltransferase" evidence="1">
    <location>
        <begin position="31"/>
        <end position="168"/>
    </location>
</feature>